<dbReference type="RefSeq" id="WP_192599422.1">
    <property type="nucleotide sequence ID" value="NZ_JADBEL010000016.1"/>
</dbReference>
<proteinExistence type="predicted"/>
<protein>
    <submittedName>
        <fullName evidence="1">Uncharacterized protein</fullName>
    </submittedName>
</protein>
<name>A0A927MJV9_9BACL</name>
<keyword evidence="2" id="KW-1185">Reference proteome</keyword>
<evidence type="ECO:0000313" key="2">
    <source>
        <dbReference type="Proteomes" id="UP000658225"/>
    </source>
</evidence>
<dbReference type="AlphaFoldDB" id="A0A927MJV9"/>
<gene>
    <name evidence="1" type="ORF">H4683_002850</name>
</gene>
<organism evidence="1 2">
    <name type="scientific">Sporosarcina limicola</name>
    <dbReference type="NCBI Taxonomy" id="34101"/>
    <lineage>
        <taxon>Bacteria</taxon>
        <taxon>Bacillati</taxon>
        <taxon>Bacillota</taxon>
        <taxon>Bacilli</taxon>
        <taxon>Bacillales</taxon>
        <taxon>Caryophanaceae</taxon>
        <taxon>Sporosarcina</taxon>
    </lineage>
</organism>
<comment type="caution">
    <text evidence="1">The sequence shown here is derived from an EMBL/GenBank/DDBJ whole genome shotgun (WGS) entry which is preliminary data.</text>
</comment>
<evidence type="ECO:0000313" key="1">
    <source>
        <dbReference type="EMBL" id="MBE1555730.1"/>
    </source>
</evidence>
<sequence length="45" mass="5043">MSQEPSGLFPKKMKMLIKNGNRYFVMRNKSGATSIQQLANLGLTL</sequence>
<reference evidence="1" key="1">
    <citation type="submission" date="2020-10" db="EMBL/GenBank/DDBJ databases">
        <title>Genomic Encyclopedia of Type Strains, Phase IV (KMG-IV): sequencing the most valuable type-strain genomes for metagenomic binning, comparative biology and taxonomic classification.</title>
        <authorList>
            <person name="Goeker M."/>
        </authorList>
    </citation>
    <scope>NUCLEOTIDE SEQUENCE</scope>
    <source>
        <strain evidence="1">DSM 13886</strain>
    </source>
</reference>
<dbReference type="Proteomes" id="UP000658225">
    <property type="component" value="Unassembled WGS sequence"/>
</dbReference>
<dbReference type="EMBL" id="JADBEL010000016">
    <property type="protein sequence ID" value="MBE1555730.1"/>
    <property type="molecule type" value="Genomic_DNA"/>
</dbReference>
<accession>A0A927MJV9</accession>